<protein>
    <recommendedName>
        <fullName evidence="3">EF-hand domain-containing protein</fullName>
    </recommendedName>
</protein>
<feature type="domain" description="EF-hand" evidence="3">
    <location>
        <begin position="128"/>
        <end position="153"/>
    </location>
</feature>
<evidence type="ECO:0000313" key="4">
    <source>
        <dbReference type="EMBL" id="KAK6776987.1"/>
    </source>
</evidence>
<dbReference type="PROSITE" id="PS00018">
    <property type="entry name" value="EF_HAND_1"/>
    <property type="match status" value="2"/>
</dbReference>
<evidence type="ECO:0000313" key="5">
    <source>
        <dbReference type="Proteomes" id="UP001371456"/>
    </source>
</evidence>
<sequence length="294" mass="33548">MLVGVILLASVCRIRLILTTIRPQITLLYRLEQIVAEVQLSHFRLIMGGVLGKNESPSSPKASVPETKLEAKITEAMLRRETEGSSIRSFDSLVLKFPKIDENLRKCKVIFQEFGRLAAHPLSSFYLNHFDDDSNGAIDPQELKHAFNKLQINFTDEEISDLFEACDINEDMGIEFSEFIVLLCLVYLLKDDPSALHAIQKSRIGLPNLEVTFETLVDAFVFLDKNKDGYVSRNEMVQAINETISGERSSGRIAMRRFEEMDWDKNGMVNFKEFLFAFTHWVGIEDNDDEEGEE</sequence>
<dbReference type="EMBL" id="JBANQN010000010">
    <property type="protein sequence ID" value="KAK6776987.1"/>
    <property type="molecule type" value="Genomic_DNA"/>
</dbReference>
<dbReference type="InterPro" id="IPR011992">
    <property type="entry name" value="EF-hand-dom_pair"/>
</dbReference>
<gene>
    <name evidence="4" type="ORF">RDI58_023704</name>
</gene>
<feature type="domain" description="EF-hand" evidence="3">
    <location>
        <begin position="249"/>
        <end position="284"/>
    </location>
</feature>
<keyword evidence="5" id="KW-1185">Reference proteome</keyword>
<name>A0AAN8T1N5_SOLBU</name>
<organism evidence="4 5">
    <name type="scientific">Solanum bulbocastanum</name>
    <name type="common">Wild potato</name>
    <dbReference type="NCBI Taxonomy" id="147425"/>
    <lineage>
        <taxon>Eukaryota</taxon>
        <taxon>Viridiplantae</taxon>
        <taxon>Streptophyta</taxon>
        <taxon>Embryophyta</taxon>
        <taxon>Tracheophyta</taxon>
        <taxon>Spermatophyta</taxon>
        <taxon>Magnoliopsida</taxon>
        <taxon>eudicotyledons</taxon>
        <taxon>Gunneridae</taxon>
        <taxon>Pentapetalae</taxon>
        <taxon>asterids</taxon>
        <taxon>lamiids</taxon>
        <taxon>Solanales</taxon>
        <taxon>Solanaceae</taxon>
        <taxon>Solanoideae</taxon>
        <taxon>Solaneae</taxon>
        <taxon>Solanum</taxon>
    </lineage>
</organism>
<accession>A0AAN8T1N5</accession>
<dbReference type="CDD" id="cd00051">
    <property type="entry name" value="EFh"/>
    <property type="match status" value="2"/>
</dbReference>
<dbReference type="Gene3D" id="1.10.238.10">
    <property type="entry name" value="EF-hand"/>
    <property type="match status" value="2"/>
</dbReference>
<feature type="domain" description="EF-hand" evidence="3">
    <location>
        <begin position="154"/>
        <end position="189"/>
    </location>
</feature>
<feature type="chain" id="PRO_5042880213" description="EF-hand domain-containing protein" evidence="2">
    <location>
        <begin position="20"/>
        <end position="294"/>
    </location>
</feature>
<dbReference type="Proteomes" id="UP001371456">
    <property type="component" value="Unassembled WGS sequence"/>
</dbReference>
<evidence type="ECO:0000256" key="1">
    <source>
        <dbReference type="ARBA" id="ARBA00022837"/>
    </source>
</evidence>
<dbReference type="Pfam" id="PF13499">
    <property type="entry name" value="EF-hand_7"/>
    <property type="match status" value="2"/>
</dbReference>
<feature type="signal peptide" evidence="2">
    <location>
        <begin position="1"/>
        <end position="19"/>
    </location>
</feature>
<comment type="caution">
    <text evidence="4">The sequence shown here is derived from an EMBL/GenBank/DDBJ whole genome shotgun (WGS) entry which is preliminary data.</text>
</comment>
<feature type="domain" description="EF-hand" evidence="3">
    <location>
        <begin position="211"/>
        <end position="246"/>
    </location>
</feature>
<dbReference type="InterPro" id="IPR002048">
    <property type="entry name" value="EF_hand_dom"/>
</dbReference>
<dbReference type="GO" id="GO:0005509">
    <property type="term" value="F:calcium ion binding"/>
    <property type="evidence" value="ECO:0007669"/>
    <property type="project" value="InterPro"/>
</dbReference>
<reference evidence="4 5" key="1">
    <citation type="submission" date="2024-02" db="EMBL/GenBank/DDBJ databases">
        <title>de novo genome assembly of Solanum bulbocastanum strain 11H21.</title>
        <authorList>
            <person name="Hosaka A.J."/>
        </authorList>
    </citation>
    <scope>NUCLEOTIDE SEQUENCE [LARGE SCALE GENOMIC DNA]</scope>
    <source>
        <tissue evidence="4">Young leaves</tissue>
    </source>
</reference>
<dbReference type="InterPro" id="IPR052591">
    <property type="entry name" value="CML21-like"/>
</dbReference>
<proteinExistence type="predicted"/>
<dbReference type="SUPFAM" id="SSF47473">
    <property type="entry name" value="EF-hand"/>
    <property type="match status" value="1"/>
</dbReference>
<dbReference type="PANTHER" id="PTHR23064">
    <property type="entry name" value="TROPONIN"/>
    <property type="match status" value="1"/>
</dbReference>
<evidence type="ECO:0000259" key="3">
    <source>
        <dbReference type="PROSITE" id="PS50222"/>
    </source>
</evidence>
<dbReference type="AlphaFoldDB" id="A0AAN8T1N5"/>
<evidence type="ECO:0000256" key="2">
    <source>
        <dbReference type="SAM" id="SignalP"/>
    </source>
</evidence>
<dbReference type="SMART" id="SM00054">
    <property type="entry name" value="EFh"/>
    <property type="match status" value="4"/>
</dbReference>
<keyword evidence="1" id="KW-0106">Calcium</keyword>
<dbReference type="InterPro" id="IPR018247">
    <property type="entry name" value="EF_Hand_1_Ca_BS"/>
</dbReference>
<dbReference type="PROSITE" id="PS50222">
    <property type="entry name" value="EF_HAND_2"/>
    <property type="match status" value="4"/>
</dbReference>
<keyword evidence="2" id="KW-0732">Signal</keyword>